<reference evidence="1" key="1">
    <citation type="submission" date="2020-08" db="EMBL/GenBank/DDBJ databases">
        <title>Multicomponent nature underlies the extraordinary mechanical properties of spider dragline silk.</title>
        <authorList>
            <person name="Kono N."/>
            <person name="Nakamura H."/>
            <person name="Mori M."/>
            <person name="Yoshida Y."/>
            <person name="Ohtoshi R."/>
            <person name="Malay A.D."/>
            <person name="Moran D.A.P."/>
            <person name="Tomita M."/>
            <person name="Numata K."/>
            <person name="Arakawa K."/>
        </authorList>
    </citation>
    <scope>NUCLEOTIDE SEQUENCE</scope>
</reference>
<comment type="caution">
    <text evidence="1">The sequence shown here is derived from an EMBL/GenBank/DDBJ whole genome shotgun (WGS) entry which is preliminary data.</text>
</comment>
<keyword evidence="2" id="KW-1185">Reference proteome</keyword>
<dbReference type="EMBL" id="BMAW01003930">
    <property type="protein sequence ID" value="GFS86123.1"/>
    <property type="molecule type" value="Genomic_DNA"/>
</dbReference>
<gene>
    <name evidence="1" type="ORF">NPIL_284921</name>
</gene>
<evidence type="ECO:0000313" key="1">
    <source>
        <dbReference type="EMBL" id="GFS86123.1"/>
    </source>
</evidence>
<dbReference type="Proteomes" id="UP000887013">
    <property type="component" value="Unassembled WGS sequence"/>
</dbReference>
<evidence type="ECO:0000313" key="2">
    <source>
        <dbReference type="Proteomes" id="UP000887013"/>
    </source>
</evidence>
<organism evidence="1 2">
    <name type="scientific">Nephila pilipes</name>
    <name type="common">Giant wood spider</name>
    <name type="synonym">Nephila maculata</name>
    <dbReference type="NCBI Taxonomy" id="299642"/>
    <lineage>
        <taxon>Eukaryota</taxon>
        <taxon>Metazoa</taxon>
        <taxon>Ecdysozoa</taxon>
        <taxon>Arthropoda</taxon>
        <taxon>Chelicerata</taxon>
        <taxon>Arachnida</taxon>
        <taxon>Araneae</taxon>
        <taxon>Araneomorphae</taxon>
        <taxon>Entelegynae</taxon>
        <taxon>Araneoidea</taxon>
        <taxon>Nephilidae</taxon>
        <taxon>Nephila</taxon>
    </lineage>
</organism>
<proteinExistence type="predicted"/>
<accession>A0A8X6MZE4</accession>
<name>A0A8X6MZE4_NEPPI</name>
<sequence>MEIGFGRVAAFKLGSTRTVGKTRLELEWIVFCKLSSEEGFRLAVKNACLCFLVLENFGEVFSDLNPIGSLEVVSSVSIGCPK</sequence>
<dbReference type="AlphaFoldDB" id="A0A8X6MZE4"/>
<protein>
    <submittedName>
        <fullName evidence="1">Uncharacterized protein</fullName>
    </submittedName>
</protein>